<comment type="similarity">
    <text evidence="1">Belongs to the initiator RepB protein family.</text>
</comment>
<dbReference type="Pfam" id="PF21205">
    <property type="entry name" value="Rep3_C"/>
    <property type="match status" value="1"/>
</dbReference>
<dbReference type="SUPFAM" id="SSF46785">
    <property type="entry name" value="Winged helix' DNA-binding domain"/>
    <property type="match status" value="2"/>
</dbReference>
<dbReference type="GO" id="GO:0006270">
    <property type="term" value="P:DNA replication initiation"/>
    <property type="evidence" value="ECO:0007669"/>
    <property type="project" value="InterPro"/>
</dbReference>
<organism evidence="3 4">
    <name type="scientific">Caballeronia glebae</name>
    <dbReference type="NCBI Taxonomy" id="1777143"/>
    <lineage>
        <taxon>Bacteria</taxon>
        <taxon>Pseudomonadati</taxon>
        <taxon>Pseudomonadota</taxon>
        <taxon>Betaproteobacteria</taxon>
        <taxon>Burkholderiales</taxon>
        <taxon>Burkholderiaceae</taxon>
        <taxon>Caballeronia</taxon>
    </lineage>
</organism>
<evidence type="ECO:0000259" key="2">
    <source>
        <dbReference type="Pfam" id="PF01051"/>
    </source>
</evidence>
<proteinExistence type="inferred from homology"/>
<gene>
    <name evidence="3" type="primary">repE_2</name>
    <name evidence="3" type="ORF">AWB82_07195</name>
</gene>
<dbReference type="STRING" id="1777143.AWB82_07195"/>
<dbReference type="AlphaFoldDB" id="A0A158DUH8"/>
<dbReference type="Gene3D" id="1.10.10.10">
    <property type="entry name" value="Winged helix-like DNA-binding domain superfamily/Winged helix DNA-binding domain"/>
    <property type="match status" value="2"/>
</dbReference>
<dbReference type="RefSeq" id="WP_200818291.1">
    <property type="nucleotide sequence ID" value="NZ_FCOJ02000132.1"/>
</dbReference>
<evidence type="ECO:0000313" key="4">
    <source>
        <dbReference type="Proteomes" id="UP000054596"/>
    </source>
</evidence>
<comment type="caution">
    <text evidence="3">The sequence shown here is derived from an EMBL/GenBank/DDBJ whole genome shotgun (WGS) entry which is preliminary data.</text>
</comment>
<accession>A0A158DUH8</accession>
<dbReference type="Pfam" id="PF01051">
    <property type="entry name" value="Rep3_N"/>
    <property type="match status" value="1"/>
</dbReference>
<dbReference type="GO" id="GO:0003887">
    <property type="term" value="F:DNA-directed DNA polymerase activity"/>
    <property type="evidence" value="ECO:0007669"/>
    <property type="project" value="InterPro"/>
</dbReference>
<name>A0A158DUH8_9BURK</name>
<keyword evidence="4" id="KW-1185">Reference proteome</keyword>
<dbReference type="EMBL" id="FCOJ02000132">
    <property type="protein sequence ID" value="SAK98245.1"/>
    <property type="molecule type" value="Genomic_DNA"/>
</dbReference>
<evidence type="ECO:0000313" key="3">
    <source>
        <dbReference type="EMBL" id="SAK98245.1"/>
    </source>
</evidence>
<protein>
    <submittedName>
        <fullName evidence="3">Replication initiation protein</fullName>
    </submittedName>
</protein>
<dbReference type="InterPro" id="IPR036388">
    <property type="entry name" value="WH-like_DNA-bd_sf"/>
</dbReference>
<feature type="domain" description="Initiator Rep protein WH1" evidence="2">
    <location>
        <begin position="27"/>
        <end position="181"/>
    </location>
</feature>
<evidence type="ECO:0000256" key="1">
    <source>
        <dbReference type="ARBA" id="ARBA00038283"/>
    </source>
</evidence>
<sequence>MARKAALAKKAEKYDIEALERPVGARWVSMSNALTRAAHGLSMMEKRLVFAALSKLDSRRLPAGGILVTNLTASEYAELFDVSMDTAYEQLQAAAKSLYSRSITFYEAAHRRKGRPLEPTRVQMRWVGAVKYHVGEGWVELRWWPDLVPHLTALQGQFTRYQLRQVSGLRTASSWKLLELLQRFESTGWAEYTIEDFAESMEATDKQRADFGKIRTKLIEPAVKDLQEKDGWLIDWRPIKAGRKVKTVRFEFKKDPQGRLL</sequence>
<reference evidence="3" key="1">
    <citation type="submission" date="2016-01" db="EMBL/GenBank/DDBJ databases">
        <authorList>
            <person name="Peeters C."/>
        </authorList>
    </citation>
    <scope>NUCLEOTIDE SEQUENCE [LARGE SCALE GENOMIC DNA]</scope>
    <source>
        <strain evidence="3">LMG 29325</strain>
    </source>
</reference>
<dbReference type="Proteomes" id="UP000054596">
    <property type="component" value="Unassembled WGS sequence"/>
</dbReference>
<dbReference type="InterPro" id="IPR036390">
    <property type="entry name" value="WH_DNA-bd_sf"/>
</dbReference>
<dbReference type="InterPro" id="IPR000525">
    <property type="entry name" value="Initiator_Rep_WH1"/>
</dbReference>